<gene>
    <name evidence="2" type="ORF">g.19347</name>
</gene>
<dbReference type="InterPro" id="IPR010036">
    <property type="entry name" value="MDP_1_eu_arc"/>
</dbReference>
<reference evidence="2" key="1">
    <citation type="submission" date="2015-11" db="EMBL/GenBank/DDBJ databases">
        <title>De novo transcriptome assembly of four potential Pierce s Disease insect vectors from Arizona vineyards.</title>
        <authorList>
            <person name="Tassone E.E."/>
        </authorList>
    </citation>
    <scope>NUCLEOTIDE SEQUENCE</scope>
</reference>
<name>A0A1B6K238_9HEMI</name>
<dbReference type="PANTHER" id="PTHR17901">
    <property type="entry name" value="MAGNESIUM-DEPENDENT PHOSPHATASE 1 MDP1"/>
    <property type="match status" value="1"/>
</dbReference>
<dbReference type="InterPro" id="IPR023214">
    <property type="entry name" value="HAD_sf"/>
</dbReference>
<dbReference type="EMBL" id="GECU01002180">
    <property type="protein sequence ID" value="JAT05527.1"/>
    <property type="molecule type" value="Transcribed_RNA"/>
</dbReference>
<evidence type="ECO:0000313" key="2">
    <source>
        <dbReference type="EMBL" id="JAT05527.1"/>
    </source>
</evidence>
<accession>A0A1B6K238</accession>
<keyword evidence="1" id="KW-0732">Signal</keyword>
<dbReference type="SUPFAM" id="SSF56784">
    <property type="entry name" value="HAD-like"/>
    <property type="match status" value="1"/>
</dbReference>
<protein>
    <submittedName>
        <fullName evidence="2">Uncharacterized protein</fullName>
    </submittedName>
</protein>
<dbReference type="InterPro" id="IPR036412">
    <property type="entry name" value="HAD-like_sf"/>
</dbReference>
<dbReference type="PANTHER" id="PTHR17901:SF14">
    <property type="entry name" value="MAGNESIUM-DEPENDENT PHOSPHATASE 1"/>
    <property type="match status" value="1"/>
</dbReference>
<dbReference type="Gene3D" id="3.40.50.1000">
    <property type="entry name" value="HAD superfamily/HAD-like"/>
    <property type="match status" value="1"/>
</dbReference>
<dbReference type="Pfam" id="PF12689">
    <property type="entry name" value="Acid_PPase"/>
    <property type="match status" value="1"/>
</dbReference>
<feature type="chain" id="PRO_5008586369" evidence="1">
    <location>
        <begin position="30"/>
        <end position="213"/>
    </location>
</feature>
<dbReference type="AlphaFoldDB" id="A0A1B6K238"/>
<dbReference type="GO" id="GO:0003993">
    <property type="term" value="F:acid phosphatase activity"/>
    <property type="evidence" value="ECO:0007669"/>
    <property type="project" value="TreeGrafter"/>
</dbReference>
<evidence type="ECO:0000256" key="1">
    <source>
        <dbReference type="SAM" id="SignalP"/>
    </source>
</evidence>
<organism evidence="2">
    <name type="scientific">Homalodisca liturata</name>
    <dbReference type="NCBI Taxonomy" id="320908"/>
    <lineage>
        <taxon>Eukaryota</taxon>
        <taxon>Metazoa</taxon>
        <taxon>Ecdysozoa</taxon>
        <taxon>Arthropoda</taxon>
        <taxon>Hexapoda</taxon>
        <taxon>Insecta</taxon>
        <taxon>Pterygota</taxon>
        <taxon>Neoptera</taxon>
        <taxon>Paraneoptera</taxon>
        <taxon>Hemiptera</taxon>
        <taxon>Auchenorrhyncha</taxon>
        <taxon>Membracoidea</taxon>
        <taxon>Cicadellidae</taxon>
        <taxon>Cicadellinae</taxon>
        <taxon>Proconiini</taxon>
        <taxon>Homalodisca</taxon>
    </lineage>
</organism>
<sequence length="213" mass="24556">MVEGKWIHQIPLLTFLVIILSLRDCKVVCEENSLDEISTSTPFELKHPKLLVFSLDFVIWPFRIETEVVTPVKKNKRTGRVHDFVKKALGVYADALDALNTLYLKKYRLAAISDSPDVETNTKLLLYFNLYNYFPIQEIFGGPKSQHLELIHRTTQILYEDIFYFDVKNDQLAGLRKMGLHVVEVESGLSIQDFERALELYNNVTAVTTTEKS</sequence>
<proteinExistence type="predicted"/>
<feature type="signal peptide" evidence="1">
    <location>
        <begin position="1"/>
        <end position="29"/>
    </location>
</feature>